<evidence type="ECO:0000256" key="1">
    <source>
        <dbReference type="SAM" id="MobiDB-lite"/>
    </source>
</evidence>
<proteinExistence type="predicted"/>
<accession>A0A3M5PDS0</accession>
<dbReference type="AlphaFoldDB" id="A0A3M5PDS0"/>
<organism evidence="2 3">
    <name type="scientific">Pseudomonas viridiflava</name>
    <name type="common">Phytomonas viridiflava</name>
    <dbReference type="NCBI Taxonomy" id="33069"/>
    <lineage>
        <taxon>Bacteria</taxon>
        <taxon>Pseudomonadati</taxon>
        <taxon>Pseudomonadota</taxon>
        <taxon>Gammaproteobacteria</taxon>
        <taxon>Pseudomonadales</taxon>
        <taxon>Pseudomonadaceae</taxon>
        <taxon>Pseudomonas</taxon>
    </lineage>
</organism>
<comment type="caution">
    <text evidence="2">The sequence shown here is derived from an EMBL/GenBank/DDBJ whole genome shotgun (WGS) entry which is preliminary data.</text>
</comment>
<sequence length="366" mass="40616">MAFNQAHLAPKTRQHERILAKPGRGIQHARPDTRLNTHGLGDHLPGAAAEQPAMSHSAFDEIDPYRAGRIVVQLLQLQAIVGHLQGKIGLFILQRQTQALRPVRRLILPVRHQGFDPDATACLLFTHYVYTRSKNVNDRQNLPITKVSGILPDPRPVLIAMSDIVQTSIGYLSHSGDFSVRNSRTLGGVTQLWSDAFARAMADQVADSTPIPVHPTSVEVDVETGEPVAGAKTLSKIVEQRACPVNDTEVKPPEPLFLPIAEFELDLLPPPAEPFSIADMIEQQRHLEFESNWVRPTVLNAHSDVTPGPAPQTRPLHLPIAELEWDLADKPALPLDEKTIATQQRQFDYENVWARPLILQNLRMAA</sequence>
<dbReference type="Proteomes" id="UP000273854">
    <property type="component" value="Unassembled WGS sequence"/>
</dbReference>
<dbReference type="EMBL" id="RBTP01000022">
    <property type="protein sequence ID" value="RMT82738.1"/>
    <property type="molecule type" value="Genomic_DNA"/>
</dbReference>
<evidence type="ECO:0000313" key="2">
    <source>
        <dbReference type="EMBL" id="RMT82738.1"/>
    </source>
</evidence>
<evidence type="ECO:0008006" key="4">
    <source>
        <dbReference type="Google" id="ProtNLM"/>
    </source>
</evidence>
<protein>
    <recommendedName>
        <fullName evidence="4">TonB-related protein</fullName>
    </recommendedName>
</protein>
<evidence type="ECO:0000313" key="3">
    <source>
        <dbReference type="Proteomes" id="UP000273854"/>
    </source>
</evidence>
<gene>
    <name evidence="2" type="ORF">ALP40_04710</name>
</gene>
<reference evidence="2 3" key="1">
    <citation type="submission" date="2018-08" db="EMBL/GenBank/DDBJ databases">
        <title>Recombination of ecologically and evolutionarily significant loci maintains genetic cohesion in the Pseudomonas syringae species complex.</title>
        <authorList>
            <person name="Dillon M."/>
            <person name="Thakur S."/>
            <person name="Almeida R.N.D."/>
            <person name="Weir B.S."/>
            <person name="Guttman D.S."/>
        </authorList>
    </citation>
    <scope>NUCLEOTIDE SEQUENCE [LARGE SCALE GENOMIC DNA]</scope>
    <source>
        <strain evidence="2 3">ICMP 19473</strain>
    </source>
</reference>
<name>A0A3M5PDS0_PSEVI</name>
<feature type="region of interest" description="Disordered" evidence="1">
    <location>
        <begin position="1"/>
        <end position="51"/>
    </location>
</feature>